<evidence type="ECO:0000256" key="2">
    <source>
        <dbReference type="SAM" id="Phobius"/>
    </source>
</evidence>
<keyword evidence="2" id="KW-0812">Transmembrane</keyword>
<accession>A0A1I5CRH9</accession>
<gene>
    <name evidence="3" type="ORF">SAMN05216219_2506</name>
</gene>
<feature type="compositionally biased region" description="Basic and acidic residues" evidence="1">
    <location>
        <begin position="43"/>
        <end position="54"/>
    </location>
</feature>
<protein>
    <submittedName>
        <fullName evidence="3">Uncharacterized protein</fullName>
    </submittedName>
</protein>
<dbReference type="EMBL" id="FOVM01000007">
    <property type="protein sequence ID" value="SFN89543.1"/>
    <property type="molecule type" value="Genomic_DNA"/>
</dbReference>
<dbReference type="AlphaFoldDB" id="A0A1I5CRH9"/>
<sequence length="61" mass="6597">MDWFTIGALVVIGAVAVLVARWVSGVSGSRRSSPGDRDDLDTLEWKHDDIKRGTSPENSGL</sequence>
<reference evidence="4" key="1">
    <citation type="submission" date="2016-10" db="EMBL/GenBank/DDBJ databases">
        <authorList>
            <person name="Varghese N."/>
            <person name="Submissions S."/>
        </authorList>
    </citation>
    <scope>NUCLEOTIDE SEQUENCE [LARGE SCALE GENOMIC DNA]</scope>
    <source>
        <strain evidence="4">CGMCC 1.11101</strain>
    </source>
</reference>
<keyword evidence="2" id="KW-1133">Transmembrane helix</keyword>
<evidence type="ECO:0000313" key="3">
    <source>
        <dbReference type="EMBL" id="SFN89543.1"/>
    </source>
</evidence>
<dbReference type="RefSeq" id="WP_177216827.1">
    <property type="nucleotide sequence ID" value="NZ_FOVM01000007.1"/>
</dbReference>
<evidence type="ECO:0000256" key="1">
    <source>
        <dbReference type="SAM" id="MobiDB-lite"/>
    </source>
</evidence>
<name>A0A1I5CRH9_9MICO</name>
<proteinExistence type="predicted"/>
<organism evidence="3 4">
    <name type="scientific">Mycetocola miduiensis</name>
    <dbReference type="NCBI Taxonomy" id="995034"/>
    <lineage>
        <taxon>Bacteria</taxon>
        <taxon>Bacillati</taxon>
        <taxon>Actinomycetota</taxon>
        <taxon>Actinomycetes</taxon>
        <taxon>Micrococcales</taxon>
        <taxon>Microbacteriaceae</taxon>
        <taxon>Mycetocola</taxon>
    </lineage>
</organism>
<keyword evidence="4" id="KW-1185">Reference proteome</keyword>
<keyword evidence="2" id="KW-0472">Membrane</keyword>
<evidence type="ECO:0000313" key="4">
    <source>
        <dbReference type="Proteomes" id="UP000198867"/>
    </source>
</evidence>
<feature type="region of interest" description="Disordered" evidence="1">
    <location>
        <begin position="26"/>
        <end position="61"/>
    </location>
</feature>
<feature type="transmembrane region" description="Helical" evidence="2">
    <location>
        <begin position="6"/>
        <end position="23"/>
    </location>
</feature>
<dbReference type="Proteomes" id="UP000198867">
    <property type="component" value="Unassembled WGS sequence"/>
</dbReference>